<dbReference type="Pfam" id="PF13843">
    <property type="entry name" value="DDE_Tnp_1_7"/>
    <property type="match status" value="1"/>
</dbReference>
<protein>
    <submittedName>
        <fullName evidence="3">PiggyBac transposable element-derived protein 3-like</fullName>
    </submittedName>
</protein>
<keyword evidence="2" id="KW-1185">Reference proteome</keyword>
<evidence type="ECO:0000259" key="1">
    <source>
        <dbReference type="Pfam" id="PF13843"/>
    </source>
</evidence>
<dbReference type="Proteomes" id="UP001652625">
    <property type="component" value="Chromosome 12"/>
</dbReference>
<dbReference type="PANTHER" id="PTHR47272:SF2">
    <property type="entry name" value="PIGGYBAC TRANSPOSABLE ELEMENT-DERIVED PROTEIN 3-LIKE"/>
    <property type="match status" value="1"/>
</dbReference>
<gene>
    <name evidence="3" type="primary">LOC136087756</name>
</gene>
<dbReference type="GeneID" id="136087756"/>
<dbReference type="InterPro" id="IPR029526">
    <property type="entry name" value="PGBD"/>
</dbReference>
<evidence type="ECO:0000313" key="3">
    <source>
        <dbReference type="RefSeq" id="XP_065667270.1"/>
    </source>
</evidence>
<organism evidence="2 3">
    <name type="scientific">Hydra vulgaris</name>
    <name type="common">Hydra</name>
    <name type="synonym">Hydra attenuata</name>
    <dbReference type="NCBI Taxonomy" id="6087"/>
    <lineage>
        <taxon>Eukaryota</taxon>
        <taxon>Metazoa</taxon>
        <taxon>Cnidaria</taxon>
        <taxon>Hydrozoa</taxon>
        <taxon>Hydroidolina</taxon>
        <taxon>Anthoathecata</taxon>
        <taxon>Aplanulata</taxon>
        <taxon>Hydridae</taxon>
        <taxon>Hydra</taxon>
    </lineage>
</organism>
<feature type="domain" description="PiggyBac transposable element-derived protein" evidence="1">
    <location>
        <begin position="3"/>
        <end position="136"/>
    </location>
</feature>
<dbReference type="PANTHER" id="PTHR47272">
    <property type="entry name" value="DDE_TNP_1_7 DOMAIN-CONTAINING PROTEIN"/>
    <property type="match status" value="1"/>
</dbReference>
<accession>A0ABM4CZ74</accession>
<dbReference type="RefSeq" id="XP_065667270.1">
    <property type="nucleotide sequence ID" value="XM_065811198.1"/>
</dbReference>
<evidence type="ECO:0000313" key="2">
    <source>
        <dbReference type="Proteomes" id="UP001652625"/>
    </source>
</evidence>
<proteinExistence type="predicted"/>
<reference evidence="3" key="1">
    <citation type="submission" date="2025-08" db="UniProtKB">
        <authorList>
            <consortium name="RefSeq"/>
        </authorList>
    </citation>
    <scope>IDENTIFICATION</scope>
</reference>
<sequence length="242" mass="28468">MGEHGWGVVGTVQQNRLVGVPMPTKKQAKKEMTRGTMKSVYDNNNCVTIWMDSKAVVLESNYTGPNPAGICKRYSGKDKAYIKLSCPRMVIDYNKTMGGVDLFNQNTKNYSISTRLKKWYWSLWAWFLNVQMIQAWRLYRSTWRNRYLMDQKKNHHEDVEFEDNLNAAGLSKFAKSRQRIIRNKGKMKKRKEEKKVYEITLLEFIRQSVELMLMNHSDHKYSLLVPQREVSRLSTNSKQAIR</sequence>
<name>A0ABM4CZ74_HYDVU</name>